<dbReference type="PANTHER" id="PTHR47396">
    <property type="entry name" value="TYPE I RESTRICTION ENZYME ECOKI R PROTEIN"/>
    <property type="match status" value="1"/>
</dbReference>
<accession>A0AAV3F6G7</accession>
<dbReference type="SUPFAM" id="SSF52540">
    <property type="entry name" value="P-loop containing nucleoside triphosphate hydrolases"/>
    <property type="match status" value="1"/>
</dbReference>
<organism evidence="3 4">
    <name type="scientific">Myroides odoratimimus CIP 101113</name>
    <dbReference type="NCBI Taxonomy" id="883154"/>
    <lineage>
        <taxon>Bacteria</taxon>
        <taxon>Pseudomonadati</taxon>
        <taxon>Bacteroidota</taxon>
        <taxon>Flavobacteriia</taxon>
        <taxon>Flavobacteriales</taxon>
        <taxon>Flavobacteriaceae</taxon>
        <taxon>Myroides</taxon>
    </lineage>
</organism>
<dbReference type="GO" id="GO:0005829">
    <property type="term" value="C:cytosol"/>
    <property type="evidence" value="ECO:0007669"/>
    <property type="project" value="TreeGrafter"/>
</dbReference>
<dbReference type="InterPro" id="IPR050742">
    <property type="entry name" value="Helicase_Restrict-Modif_Enz"/>
</dbReference>
<dbReference type="GO" id="GO:0003677">
    <property type="term" value="F:DNA binding"/>
    <property type="evidence" value="ECO:0007669"/>
    <property type="project" value="InterPro"/>
</dbReference>
<dbReference type="EMBL" id="AGEE01000005">
    <property type="protein sequence ID" value="EHO14699.1"/>
    <property type="molecule type" value="Genomic_DNA"/>
</dbReference>
<comment type="caution">
    <text evidence="3">The sequence shown here is derived from an EMBL/GenBank/DDBJ whole genome shotgun (WGS) entry which is preliminary data.</text>
</comment>
<sequence length="921" mass="105590">MRRFPEDISFKYPWRSYQARVLDNLEYHLDNHKLHVIAPPGSGKTVLGLEVMLRINKPTLILAPSIAIKQQWIDRFCELFLQVETKPDWISTDIYNPSFVTVCTYQGLYAAFNNTIEKEEEEEFDTEEDSIENKSNNKEQQSKIIKVLKKKGIKTIIADEAHHLKNAWWTAITALVDEIDPKVVGLTATPPYDVSMAEWRRYIALNGEVDEEISVPELVKDYDLCPHQDFIYFNVPASSEREALLKSRNKVYELYQKLIEEQAMMEELISSQLLIDPESHLNWIYDNTEHFFACLVYIHHFDVELAKSKLYILGNTDIEIPPLNFVWMEKVIQFYSTKGIGFFENEEEHREEVTKLFNRLRHYGAMNQGQVQFSNNTKQNDLLTSSVNKLESIHEIIKLEYSMLQSSLRLVVLADFIYKEYHVSTAINDIEISKLGVLPIFEYLRRTPINQELKMGVLSGTLVIIPIRAVPLLLELSVTAIGKEIICKPITYDSNYVEVVVSDSTRHQVVALITQLFEKGEIEVLIGTKALLGEGWDAPSINSLILASYVGSFVMSNQMRGRAIRSLKHNPDKTSNIWHLVSIDPYVENGGTDISFLTRRFRGFVGVSNDAVLEDVEISNGTSRLRLPLHLDSIEAIKEQNDRSFLLARQRDLLHKRWQIGIAKGTSLINAIEAPFIERNKRETASEVESLYTRKTIEASIFSLVGVVSLYFFNQIFDLIWTSLISGGLTMKRIIWVLVNGGIFGFIFKFGKQGIKTLKIARSYRDVSHDLFPIARTLLKTLCHFSLIKTEYKSFTIIGNVSFVGEVNFALKGGSIIERKLFIKSLKEILSPVENPRYVIERKSFVAFYGTSSDYHAVPECIGANQKRVQYFEAEWKASVGKCNIIYTRTPEGRKELLRTRLLAVSNLLSDQPILEEDVWK</sequence>
<evidence type="ECO:0000313" key="4">
    <source>
        <dbReference type="Proteomes" id="UP000004834"/>
    </source>
</evidence>
<proteinExistence type="predicted"/>
<dbReference type="InterPro" id="IPR006935">
    <property type="entry name" value="Helicase/UvrB_N"/>
</dbReference>
<dbReference type="AlphaFoldDB" id="A0AAV3F6G7"/>
<dbReference type="InterPro" id="IPR027417">
    <property type="entry name" value="P-loop_NTPase"/>
</dbReference>
<evidence type="ECO:0000259" key="2">
    <source>
        <dbReference type="PROSITE" id="PS51192"/>
    </source>
</evidence>
<dbReference type="InterPro" id="IPR014001">
    <property type="entry name" value="Helicase_ATP-bd"/>
</dbReference>
<dbReference type="CDD" id="cd18785">
    <property type="entry name" value="SF2_C"/>
    <property type="match status" value="1"/>
</dbReference>
<gene>
    <name evidence="3" type="ORF">HMPREF9715_00584</name>
</gene>
<name>A0AAV3F6G7_9FLAO</name>
<reference evidence="3 4" key="1">
    <citation type="submission" date="2011-11" db="EMBL/GenBank/DDBJ databases">
        <title>The Genome Sequence of Myroides odoratimimus CIP 101113.</title>
        <authorList>
            <person name="Earl A."/>
            <person name="Ward D."/>
            <person name="Feldgarden M."/>
            <person name="Gevers D."/>
            <person name="Huys G."/>
            <person name="Young S.K."/>
            <person name="Zeng Q."/>
            <person name="Gargeya S."/>
            <person name="Fitzgerald M."/>
            <person name="Haas B."/>
            <person name="Abouelleil A."/>
            <person name="Alvarado L."/>
            <person name="Arachchi H.M."/>
            <person name="Berlin A."/>
            <person name="Brown A."/>
            <person name="Chapman S.B."/>
            <person name="Chen Z."/>
            <person name="Dunbar C."/>
            <person name="Freedman E."/>
            <person name="Gearin G."/>
            <person name="Goldberg J."/>
            <person name="Griggs A."/>
            <person name="Gujja S."/>
            <person name="Heiman D."/>
            <person name="Howarth C."/>
            <person name="Larson L."/>
            <person name="Lui A."/>
            <person name="MacDonald P.J.P."/>
            <person name="Montmayeur A."/>
            <person name="Murphy C."/>
            <person name="Neiman D."/>
            <person name="Pearson M."/>
            <person name="Priest M."/>
            <person name="Roberts A."/>
            <person name="Saif S."/>
            <person name="Shea T."/>
            <person name="Shenoy N."/>
            <person name="Sisk P."/>
            <person name="Stolte C."/>
            <person name="Sykes S."/>
            <person name="Wortman J."/>
            <person name="Nusbaum C."/>
            <person name="Birren B."/>
        </authorList>
    </citation>
    <scope>NUCLEOTIDE SEQUENCE [LARGE SCALE GENOMIC DNA]</scope>
    <source>
        <strain evidence="3 4">CIP 101113</strain>
    </source>
</reference>
<feature type="coiled-coil region" evidence="1">
    <location>
        <begin position="117"/>
        <end position="151"/>
    </location>
</feature>
<dbReference type="RefSeq" id="WP_006262762.1">
    <property type="nucleotide sequence ID" value="NZ_JH590837.1"/>
</dbReference>
<dbReference type="GO" id="GO:0016787">
    <property type="term" value="F:hydrolase activity"/>
    <property type="evidence" value="ECO:0007669"/>
    <property type="project" value="InterPro"/>
</dbReference>
<evidence type="ECO:0000256" key="1">
    <source>
        <dbReference type="SAM" id="Coils"/>
    </source>
</evidence>
<keyword evidence="1" id="KW-0175">Coiled coil</keyword>
<dbReference type="GO" id="GO:0005524">
    <property type="term" value="F:ATP binding"/>
    <property type="evidence" value="ECO:0007669"/>
    <property type="project" value="InterPro"/>
</dbReference>
<dbReference type="PROSITE" id="PS51192">
    <property type="entry name" value="HELICASE_ATP_BIND_1"/>
    <property type="match status" value="1"/>
</dbReference>
<protein>
    <recommendedName>
        <fullName evidence="2">Helicase ATP-binding domain-containing protein</fullName>
    </recommendedName>
</protein>
<dbReference type="SMART" id="SM00487">
    <property type="entry name" value="DEXDc"/>
    <property type="match status" value="1"/>
</dbReference>
<dbReference type="PANTHER" id="PTHR47396:SF1">
    <property type="entry name" value="ATP-DEPENDENT HELICASE IRC3-RELATED"/>
    <property type="match status" value="1"/>
</dbReference>
<feature type="domain" description="Helicase ATP-binding" evidence="2">
    <location>
        <begin position="25"/>
        <end position="208"/>
    </location>
</feature>
<evidence type="ECO:0000313" key="3">
    <source>
        <dbReference type="EMBL" id="EHO14699.1"/>
    </source>
</evidence>
<dbReference type="Proteomes" id="UP000004834">
    <property type="component" value="Unassembled WGS sequence"/>
</dbReference>
<dbReference type="Pfam" id="PF04851">
    <property type="entry name" value="ResIII"/>
    <property type="match status" value="1"/>
</dbReference>
<dbReference type="Gene3D" id="3.40.50.300">
    <property type="entry name" value="P-loop containing nucleotide triphosphate hydrolases"/>
    <property type="match status" value="2"/>
</dbReference>